<comment type="caution">
    <text evidence="1">The sequence shown here is derived from an EMBL/GenBank/DDBJ whole genome shotgun (WGS) entry which is preliminary data.</text>
</comment>
<dbReference type="EMBL" id="JAOZYT010000113">
    <property type="protein sequence ID" value="MCW0524860.1"/>
    <property type="molecule type" value="Genomic_DNA"/>
</dbReference>
<protein>
    <submittedName>
        <fullName evidence="1">Uncharacterized protein</fullName>
    </submittedName>
</protein>
<evidence type="ECO:0000313" key="2">
    <source>
        <dbReference type="Proteomes" id="UP001207440"/>
    </source>
</evidence>
<reference evidence="1" key="1">
    <citation type="submission" date="2022-10" db="EMBL/GenBank/DDBJ databases">
        <title>Sifting through the core-genome to identify putative cross-protective antigens against Riemerella anatipestifer.</title>
        <authorList>
            <person name="Zheng X."/>
            <person name="Zhang W."/>
        </authorList>
    </citation>
    <scope>NUCLEOTIDE SEQUENCE</scope>
    <source>
        <strain evidence="1">ZWRA178</strain>
    </source>
</reference>
<name>A0AAP3EWB4_RIEAN</name>
<dbReference type="RefSeq" id="WP_064971116.1">
    <property type="nucleotide sequence ID" value="NZ_CP029760.1"/>
</dbReference>
<organism evidence="1 2">
    <name type="scientific">Riemerella anatipestifer</name>
    <name type="common">Moraxella anatipestifer</name>
    <dbReference type="NCBI Taxonomy" id="34085"/>
    <lineage>
        <taxon>Bacteria</taxon>
        <taxon>Pseudomonadati</taxon>
        <taxon>Bacteroidota</taxon>
        <taxon>Flavobacteriia</taxon>
        <taxon>Flavobacteriales</taxon>
        <taxon>Weeksellaceae</taxon>
        <taxon>Riemerella</taxon>
    </lineage>
</organism>
<evidence type="ECO:0000313" key="1">
    <source>
        <dbReference type="EMBL" id="MCW0524860.1"/>
    </source>
</evidence>
<dbReference type="Proteomes" id="UP001207440">
    <property type="component" value="Unassembled WGS sequence"/>
</dbReference>
<dbReference type="AlphaFoldDB" id="A0AAP3EWB4"/>
<sequence>MKKSHTPTRHILVRAYTGSEWDSCDFAIITISQGWKEQQAQRLKVLDNIENDDCFLSVNYRDTFVDFYKTTQPKLTEEPTSNLESLLGDTDWTFVELENEEQEQFSAPQSTLNCYRLKLDRYGNIYYTAHGKHTGEEFWTAEMELTKILNS</sequence>
<accession>A0AAP3EWB4</accession>
<proteinExistence type="predicted"/>
<gene>
    <name evidence="1" type="ORF">OKE68_11140</name>
</gene>